<gene>
    <name evidence="2" type="ORF">PsYK624_064230</name>
</gene>
<name>A0A9P3LD72_9APHY</name>
<organism evidence="2 3">
    <name type="scientific">Phanerochaete sordida</name>
    <dbReference type="NCBI Taxonomy" id="48140"/>
    <lineage>
        <taxon>Eukaryota</taxon>
        <taxon>Fungi</taxon>
        <taxon>Dikarya</taxon>
        <taxon>Basidiomycota</taxon>
        <taxon>Agaricomycotina</taxon>
        <taxon>Agaricomycetes</taxon>
        <taxon>Polyporales</taxon>
        <taxon>Phanerochaetaceae</taxon>
        <taxon>Phanerochaete</taxon>
    </lineage>
</organism>
<comment type="caution">
    <text evidence="2">The sequence shown here is derived from an EMBL/GenBank/DDBJ whole genome shotgun (WGS) entry which is preliminary data.</text>
</comment>
<feature type="region of interest" description="Disordered" evidence="1">
    <location>
        <begin position="89"/>
        <end position="111"/>
    </location>
</feature>
<dbReference type="PANTHER" id="PTHR15555">
    <property type="entry name" value="ZINC FINGER HIT DOMAIN CONTAINING PROTEIN 2 PROTEIN FON -RELATED"/>
    <property type="match status" value="1"/>
</dbReference>
<feature type="compositionally biased region" description="Acidic residues" evidence="1">
    <location>
        <begin position="11"/>
        <end position="30"/>
    </location>
</feature>
<dbReference type="InterPro" id="IPR039646">
    <property type="entry name" value="ZNHIT2"/>
</dbReference>
<dbReference type="EMBL" id="BPQB01000016">
    <property type="protein sequence ID" value="GJE90294.1"/>
    <property type="molecule type" value="Genomic_DNA"/>
</dbReference>
<dbReference type="PANTHER" id="PTHR15555:SF0">
    <property type="entry name" value="ZINC FINGER HIT DOMAIN-CONTAINING PROTEIN 2"/>
    <property type="match status" value="1"/>
</dbReference>
<feature type="region of interest" description="Disordered" evidence="1">
    <location>
        <begin position="317"/>
        <end position="338"/>
    </location>
</feature>
<dbReference type="Proteomes" id="UP000703269">
    <property type="component" value="Unassembled WGS sequence"/>
</dbReference>
<evidence type="ECO:0000313" key="2">
    <source>
        <dbReference type="EMBL" id="GJE90294.1"/>
    </source>
</evidence>
<proteinExistence type="predicted"/>
<sequence length="338" mass="36807">MMELLKRFEEGSADDDDAFLGDEDTDDEDEALASKLESMNLENASYDEIWAELTPAQRDKFLKALNDPSSDLAQQLLTSEDFAKQIVEPWWEQPPDPENAPQRSGTRTRYGAPPTLISIPPAALNASAGAAASGPSLLYNIYATLLTYAFVTRYLSTSPLSSLPPGDPEHGEARRLFARLVPFLTERRSTLVLPSLSGLITHLWSRFEPGSMTPAFFALLMRDAARLLRPAAVVAVAAQAPQEPFADHPSADALRALADVAALFERSASSKAPSPASAKLAFYAARIVNTPAYILTALVDEAMARARLVEREQDLDRAPLAEAPKGQTATKPWIQELT</sequence>
<accession>A0A9P3LD72</accession>
<protein>
    <submittedName>
        <fullName evidence="2">Uncharacterized protein</fullName>
    </submittedName>
</protein>
<keyword evidence="3" id="KW-1185">Reference proteome</keyword>
<feature type="region of interest" description="Disordered" evidence="1">
    <location>
        <begin position="1"/>
        <end position="30"/>
    </location>
</feature>
<reference evidence="2 3" key="1">
    <citation type="submission" date="2021-08" db="EMBL/GenBank/DDBJ databases">
        <title>Draft Genome Sequence of Phanerochaete sordida strain YK-624.</title>
        <authorList>
            <person name="Mori T."/>
            <person name="Dohra H."/>
            <person name="Suzuki T."/>
            <person name="Kawagishi H."/>
            <person name="Hirai H."/>
        </authorList>
    </citation>
    <scope>NUCLEOTIDE SEQUENCE [LARGE SCALE GENOMIC DNA]</scope>
    <source>
        <strain evidence="2 3">YK-624</strain>
    </source>
</reference>
<feature type="compositionally biased region" description="Basic and acidic residues" evidence="1">
    <location>
        <begin position="1"/>
        <end position="10"/>
    </location>
</feature>
<dbReference type="OrthoDB" id="18412at2759"/>
<evidence type="ECO:0000313" key="3">
    <source>
        <dbReference type="Proteomes" id="UP000703269"/>
    </source>
</evidence>
<evidence type="ECO:0000256" key="1">
    <source>
        <dbReference type="SAM" id="MobiDB-lite"/>
    </source>
</evidence>
<dbReference type="AlphaFoldDB" id="A0A9P3LD72"/>